<feature type="compositionally biased region" description="Basic and acidic residues" evidence="2">
    <location>
        <begin position="68"/>
        <end position="78"/>
    </location>
</feature>
<dbReference type="STRING" id="218851.A0A2G5F2Q6"/>
<feature type="region of interest" description="Disordered" evidence="2">
    <location>
        <begin position="44"/>
        <end position="78"/>
    </location>
</feature>
<evidence type="ECO:0000256" key="2">
    <source>
        <dbReference type="SAM" id="MobiDB-lite"/>
    </source>
</evidence>
<dbReference type="InterPro" id="IPR013087">
    <property type="entry name" value="Znf_C2H2_type"/>
</dbReference>
<dbReference type="EMBL" id="KZ305019">
    <property type="protein sequence ID" value="PIA62246.1"/>
    <property type="molecule type" value="Genomic_DNA"/>
</dbReference>
<dbReference type="SUPFAM" id="SSF57667">
    <property type="entry name" value="beta-beta-alpha zinc fingers"/>
    <property type="match status" value="1"/>
</dbReference>
<evidence type="ECO:0000256" key="1">
    <source>
        <dbReference type="PROSITE-ProRule" id="PRU00042"/>
    </source>
</evidence>
<keyword evidence="1" id="KW-0863">Zinc-finger</keyword>
<dbReference type="GO" id="GO:0010090">
    <property type="term" value="P:trichome morphogenesis"/>
    <property type="evidence" value="ECO:0007669"/>
    <property type="project" value="InterPro"/>
</dbReference>
<dbReference type="GO" id="GO:0008270">
    <property type="term" value="F:zinc ion binding"/>
    <property type="evidence" value="ECO:0007669"/>
    <property type="project" value="UniProtKB-KW"/>
</dbReference>
<dbReference type="InterPro" id="IPR036236">
    <property type="entry name" value="Znf_C2H2_sf"/>
</dbReference>
<keyword evidence="1" id="KW-0479">Metal-binding</keyword>
<dbReference type="PANTHER" id="PTHR46353:SF5">
    <property type="entry name" value="ZINC FINGER PROTEIN 5"/>
    <property type="match status" value="1"/>
</dbReference>
<dbReference type="PANTHER" id="PTHR46353">
    <property type="entry name" value="ZINC FINGER PROTEIN 5"/>
    <property type="match status" value="1"/>
</dbReference>
<feature type="domain" description="C2H2-type" evidence="3">
    <location>
        <begin position="88"/>
        <end position="115"/>
    </location>
</feature>
<dbReference type="InParanoid" id="A0A2G5F2Q6"/>
<accession>A0A2G5F2Q6</accession>
<feature type="compositionally biased region" description="Polar residues" evidence="2">
    <location>
        <begin position="58"/>
        <end position="67"/>
    </location>
</feature>
<dbReference type="PROSITE" id="PS00028">
    <property type="entry name" value="ZINC_FINGER_C2H2_1"/>
    <property type="match status" value="1"/>
</dbReference>
<evidence type="ECO:0000313" key="5">
    <source>
        <dbReference type="Proteomes" id="UP000230069"/>
    </source>
</evidence>
<organism evidence="4 5">
    <name type="scientific">Aquilegia coerulea</name>
    <name type="common">Rocky mountain columbine</name>
    <dbReference type="NCBI Taxonomy" id="218851"/>
    <lineage>
        <taxon>Eukaryota</taxon>
        <taxon>Viridiplantae</taxon>
        <taxon>Streptophyta</taxon>
        <taxon>Embryophyta</taxon>
        <taxon>Tracheophyta</taxon>
        <taxon>Spermatophyta</taxon>
        <taxon>Magnoliopsida</taxon>
        <taxon>Ranunculales</taxon>
        <taxon>Ranunculaceae</taxon>
        <taxon>Thalictroideae</taxon>
        <taxon>Aquilegia</taxon>
    </lineage>
</organism>
<keyword evidence="1" id="KW-0862">Zinc</keyword>
<dbReference type="InterPro" id="IPR044299">
    <property type="entry name" value="GIS3/ZFP5/ZFP6"/>
</dbReference>
<proteinExistence type="predicted"/>
<dbReference type="Proteomes" id="UP000230069">
    <property type="component" value="Unassembled WGS sequence"/>
</dbReference>
<name>A0A2G5F2Q6_AQUCA</name>
<dbReference type="GO" id="GO:0000976">
    <property type="term" value="F:transcription cis-regulatory region binding"/>
    <property type="evidence" value="ECO:0007669"/>
    <property type="project" value="TreeGrafter"/>
</dbReference>
<keyword evidence="5" id="KW-1185">Reference proteome</keyword>
<dbReference type="GO" id="GO:0009740">
    <property type="term" value="P:gibberellic acid mediated signaling pathway"/>
    <property type="evidence" value="ECO:0007669"/>
    <property type="project" value="TreeGrafter"/>
</dbReference>
<dbReference type="PROSITE" id="PS50157">
    <property type="entry name" value="ZINC_FINGER_C2H2_2"/>
    <property type="match status" value="1"/>
</dbReference>
<protein>
    <recommendedName>
        <fullName evidence="3">C2H2-type domain-containing protein</fullName>
    </recommendedName>
</protein>
<dbReference type="GO" id="GO:0009736">
    <property type="term" value="P:cytokinin-activated signaling pathway"/>
    <property type="evidence" value="ECO:0007669"/>
    <property type="project" value="TreeGrafter"/>
</dbReference>
<dbReference type="GO" id="GO:0003700">
    <property type="term" value="F:DNA-binding transcription factor activity"/>
    <property type="evidence" value="ECO:0007669"/>
    <property type="project" value="TreeGrafter"/>
</dbReference>
<dbReference type="GO" id="GO:0005634">
    <property type="term" value="C:nucleus"/>
    <property type="evidence" value="ECO:0007669"/>
    <property type="project" value="TreeGrafter"/>
</dbReference>
<gene>
    <name evidence="4" type="ORF">AQUCO_00200315v1</name>
</gene>
<evidence type="ECO:0000259" key="3">
    <source>
        <dbReference type="PROSITE" id="PS50157"/>
    </source>
</evidence>
<evidence type="ECO:0000313" key="4">
    <source>
        <dbReference type="EMBL" id="PIA62246.1"/>
    </source>
</evidence>
<dbReference type="Gene3D" id="3.30.160.60">
    <property type="entry name" value="Classic Zinc Finger"/>
    <property type="match status" value="1"/>
</dbReference>
<sequence>MDRDCLDRTNIVSTSWNGDNVFHAERHVAEKKLRLFGFELDPYSNDRSSRASEEGDESVNSSTTVLSQKEKPAVKEKSPVTGLEEKKYECQFCYKEFANSQALGGHQNAHKKERLKKKRLQLQARKANIHQYLQPLQNPNGFGYYGSPAWFYEPSSYGPEFTFIDESQISFSAYDQNAYLNRSLQSCSYSLPTHVPDQRGSKFSLIQTHGSRENRPVAIKPSPSLTKQSCKSLDLHLGLDT</sequence>
<dbReference type="AlphaFoldDB" id="A0A2G5F2Q6"/>
<reference evidence="4 5" key="1">
    <citation type="submission" date="2017-09" db="EMBL/GenBank/DDBJ databases">
        <title>WGS assembly of Aquilegia coerulea Goldsmith.</title>
        <authorList>
            <person name="Hodges S."/>
            <person name="Kramer E."/>
            <person name="Nordborg M."/>
            <person name="Tomkins J."/>
            <person name="Borevitz J."/>
            <person name="Derieg N."/>
            <person name="Yan J."/>
            <person name="Mihaltcheva S."/>
            <person name="Hayes R.D."/>
            <person name="Rokhsar D."/>
        </authorList>
    </citation>
    <scope>NUCLEOTIDE SEQUENCE [LARGE SCALE GENOMIC DNA]</scope>
    <source>
        <strain evidence="5">cv. Goldsmith</strain>
    </source>
</reference>
<dbReference type="OrthoDB" id="1939583at2759"/>